<dbReference type="Proteomes" id="UP000198984">
    <property type="component" value="Unassembled WGS sequence"/>
</dbReference>
<keyword evidence="3" id="KW-1185">Reference proteome</keyword>
<evidence type="ECO:0000313" key="2">
    <source>
        <dbReference type="EMBL" id="SEL66533.1"/>
    </source>
</evidence>
<accession>A0A1H7S208</accession>
<protein>
    <submittedName>
        <fullName evidence="2">Por secretion system C-terminal sorting domain-containing protein</fullName>
    </submittedName>
</protein>
<dbReference type="STRING" id="573321.SAMN04488505_102797"/>
<proteinExistence type="predicted"/>
<organism evidence="2 3">
    <name type="scientific">Chitinophaga rupis</name>
    <dbReference type="NCBI Taxonomy" id="573321"/>
    <lineage>
        <taxon>Bacteria</taxon>
        <taxon>Pseudomonadati</taxon>
        <taxon>Bacteroidota</taxon>
        <taxon>Chitinophagia</taxon>
        <taxon>Chitinophagales</taxon>
        <taxon>Chitinophagaceae</taxon>
        <taxon>Chitinophaga</taxon>
    </lineage>
</organism>
<keyword evidence="1" id="KW-0732">Signal</keyword>
<dbReference type="InterPro" id="IPR026444">
    <property type="entry name" value="Secre_tail"/>
</dbReference>
<dbReference type="RefSeq" id="WP_089910705.1">
    <property type="nucleotide sequence ID" value="NZ_FOBB01000002.1"/>
</dbReference>
<reference evidence="2 3" key="1">
    <citation type="submission" date="2016-10" db="EMBL/GenBank/DDBJ databases">
        <authorList>
            <person name="de Groot N.N."/>
        </authorList>
    </citation>
    <scope>NUCLEOTIDE SEQUENCE [LARGE SCALE GENOMIC DNA]</scope>
    <source>
        <strain evidence="2 3">DSM 21039</strain>
    </source>
</reference>
<dbReference type="OrthoDB" id="9805017at2"/>
<name>A0A1H7S208_9BACT</name>
<feature type="signal peptide" evidence="1">
    <location>
        <begin position="1"/>
        <end position="19"/>
    </location>
</feature>
<dbReference type="NCBIfam" id="TIGR04183">
    <property type="entry name" value="Por_Secre_tail"/>
    <property type="match status" value="1"/>
</dbReference>
<sequence length="675" mass="75215">MQKVYSFFFLLLCGMPSYAQIVNNPYLSVYYTAAPGNTIIDQKGNQLLVVKDTTYSIIDMQQHTSTPIPLGQLLGIAPYFVRAAWLTAYGALFSVRTDNNNDQFNLLYEWRQGVLHLLEPRAGAVKAAGNYVAWVRKSETPSIKPTDSLFLKNLATQQVALVADSVGVEIALSKEGMLIYHNFYPEIAYKYQNGVNTRITDGAGRDIIIRMAEADNGKVLFVTRYDDSWSTWLLLYDGTKIDSVAYCGDHDYSVNHDELKVNGGYIAYVVRQDGEASAKTWTTVEDSAGNSRQGFYEEGGRYETSVWTQVLGLSPNGDAMIHKDRVPTGLYYSPRTGNKKLITTTYDRVFFENNTWFMSQAGVLYKISTDTTLVLNVQPFDKSGLANTVIQFTANDFIQHFSGPVSGPGQLDKIKVTSVPRYGRLTVKGKTVFWERSSEITRAELDSMKYTPNYGIVGVDTLQWQGSNGFTYTTYDTAVALHIYPVLNTPPILRTLETRYSAAGSPDTIQIANYPPTRWHTNVTVLLDSSTVLPVTATGFFIIDPATLAPGLHQLQVTFSHPLDTISTSRSFTITALQPLMVVSGQKQGLIREEVLSVYPNPFDRQFTLAGLPPEGAFILSLSDQQGRPVLVQRVTDQRRIVLTVNTPLGKGLYLLNIYSEDTRQLIGTLRLLHL</sequence>
<gene>
    <name evidence="2" type="ORF">SAMN04488505_102797</name>
</gene>
<evidence type="ECO:0000256" key="1">
    <source>
        <dbReference type="SAM" id="SignalP"/>
    </source>
</evidence>
<dbReference type="EMBL" id="FOBB01000002">
    <property type="protein sequence ID" value="SEL66533.1"/>
    <property type="molecule type" value="Genomic_DNA"/>
</dbReference>
<dbReference type="AlphaFoldDB" id="A0A1H7S208"/>
<feature type="chain" id="PRO_5011720441" evidence="1">
    <location>
        <begin position="20"/>
        <end position="675"/>
    </location>
</feature>
<evidence type="ECO:0000313" key="3">
    <source>
        <dbReference type="Proteomes" id="UP000198984"/>
    </source>
</evidence>